<dbReference type="PRINTS" id="PR01748">
    <property type="entry name" value="AP2TNSCPFCT"/>
</dbReference>
<feature type="compositionally biased region" description="Gly residues" evidence="7">
    <location>
        <begin position="27"/>
        <end position="36"/>
    </location>
</feature>
<dbReference type="PANTHER" id="PTHR10812">
    <property type="entry name" value="TRANSCRIPTION FACTOR AP-2"/>
    <property type="match status" value="1"/>
</dbReference>
<feature type="region of interest" description="Disordered" evidence="7">
    <location>
        <begin position="1"/>
        <end position="38"/>
    </location>
</feature>
<accession>A0AAD5LH01</accession>
<dbReference type="AlphaFoldDB" id="A0AAD5LH01"/>
<comment type="caution">
    <text evidence="9">The sequence shown here is derived from an EMBL/GenBank/DDBJ whole genome shotgun (WGS) entry which is preliminary data.</text>
</comment>
<feature type="compositionally biased region" description="Acidic residues" evidence="7">
    <location>
        <begin position="75"/>
        <end position="90"/>
    </location>
</feature>
<evidence type="ECO:0000313" key="9">
    <source>
        <dbReference type="EMBL" id="KAI9562103.1"/>
    </source>
</evidence>
<sequence>MADMSPMAEDLDTNHNDNNHSPAGSAGSVGSGGSTGAGIPMLVVHKREMVQIMEDHHHNQQDQQNNHHHGHSMEADDDGQQQIDDQDTDGDALSPQKRPLNNNNNDVATVFLIDTSEVGPDDADQAVEVDETPSVESDSNFISTDQMSIVKKEFDVLLSGPVSPTDVFCSVPGRLSLLSSTSKYKVTVGEVQRRLSPPECLNASLLGGVLRRAKSKNGGRELRESLERIGLSLPAGRRKAANITLLSSLVEGEAIHLARDFGYVCETEFPSRQVAEYLCRQHTDPSDQYRRKELILSTKQITKELMDLLNQDRSPLCNTRPQIILEPNIQRHLTHFSLITHGFGSPAIVAALTAIQNFLNESLKYLDKMYPTSVTSMSDGKSKDMDKQK</sequence>
<dbReference type="Pfam" id="PF03299">
    <property type="entry name" value="TF_AP-2"/>
    <property type="match status" value="1"/>
</dbReference>
<comment type="similarity">
    <text evidence="2">Belongs to the AP-2 family.</text>
</comment>
<evidence type="ECO:0000256" key="4">
    <source>
        <dbReference type="ARBA" id="ARBA00023125"/>
    </source>
</evidence>
<feature type="region of interest" description="Disordered" evidence="7">
    <location>
        <begin position="57"/>
        <end position="106"/>
    </location>
</feature>
<dbReference type="Proteomes" id="UP000820818">
    <property type="component" value="Linkage Group LG3"/>
</dbReference>
<proteinExistence type="inferred from homology"/>
<comment type="subcellular location">
    <subcellularLocation>
        <location evidence="1">Nucleus</location>
    </subcellularLocation>
</comment>
<dbReference type="GO" id="GO:0005634">
    <property type="term" value="C:nucleus"/>
    <property type="evidence" value="ECO:0007669"/>
    <property type="project" value="UniProtKB-SubCell"/>
</dbReference>
<evidence type="ECO:0000256" key="2">
    <source>
        <dbReference type="ARBA" id="ARBA00007770"/>
    </source>
</evidence>
<dbReference type="GO" id="GO:0042127">
    <property type="term" value="P:regulation of cell population proliferation"/>
    <property type="evidence" value="ECO:0007669"/>
    <property type="project" value="TreeGrafter"/>
</dbReference>
<feature type="domain" description="Transcription factor AP-2 C-terminal" evidence="8">
    <location>
        <begin position="168"/>
        <end position="361"/>
    </location>
</feature>
<keyword evidence="3" id="KW-0805">Transcription regulation</keyword>
<evidence type="ECO:0000256" key="7">
    <source>
        <dbReference type="SAM" id="MobiDB-lite"/>
    </source>
</evidence>
<gene>
    <name evidence="9" type="ORF">GHT06_013068</name>
</gene>
<evidence type="ECO:0000256" key="3">
    <source>
        <dbReference type="ARBA" id="ARBA00023015"/>
    </source>
</evidence>
<reference evidence="9 10" key="1">
    <citation type="submission" date="2022-05" db="EMBL/GenBank/DDBJ databases">
        <title>A multi-omics perspective on studying reproductive biology in Daphnia sinensis.</title>
        <authorList>
            <person name="Jia J."/>
        </authorList>
    </citation>
    <scope>NUCLEOTIDE SEQUENCE [LARGE SCALE GENOMIC DNA]</scope>
    <source>
        <strain evidence="9 10">WSL</strain>
    </source>
</reference>
<dbReference type="InterPro" id="IPR013854">
    <property type="entry name" value="TF_AP2_C"/>
</dbReference>
<dbReference type="GO" id="GO:0000981">
    <property type="term" value="F:DNA-binding transcription factor activity, RNA polymerase II-specific"/>
    <property type="evidence" value="ECO:0007669"/>
    <property type="project" value="TreeGrafter"/>
</dbReference>
<organism evidence="9 10">
    <name type="scientific">Daphnia sinensis</name>
    <dbReference type="NCBI Taxonomy" id="1820382"/>
    <lineage>
        <taxon>Eukaryota</taxon>
        <taxon>Metazoa</taxon>
        <taxon>Ecdysozoa</taxon>
        <taxon>Arthropoda</taxon>
        <taxon>Crustacea</taxon>
        <taxon>Branchiopoda</taxon>
        <taxon>Diplostraca</taxon>
        <taxon>Cladocera</taxon>
        <taxon>Anomopoda</taxon>
        <taxon>Daphniidae</taxon>
        <taxon>Daphnia</taxon>
        <taxon>Daphnia similis group</taxon>
    </lineage>
</organism>
<evidence type="ECO:0000313" key="10">
    <source>
        <dbReference type="Proteomes" id="UP000820818"/>
    </source>
</evidence>
<dbReference type="InterPro" id="IPR004979">
    <property type="entry name" value="TF_AP2"/>
</dbReference>
<dbReference type="PANTHER" id="PTHR10812:SF17">
    <property type="entry name" value="TRANSCRIPTION FACTOR AP-2, ISOFORM D"/>
    <property type="match status" value="1"/>
</dbReference>
<dbReference type="GO" id="GO:0000977">
    <property type="term" value="F:RNA polymerase II transcription regulatory region sequence-specific DNA binding"/>
    <property type="evidence" value="ECO:0007669"/>
    <property type="project" value="TreeGrafter"/>
</dbReference>
<evidence type="ECO:0000256" key="1">
    <source>
        <dbReference type="ARBA" id="ARBA00004123"/>
    </source>
</evidence>
<dbReference type="EMBL" id="WJBH02000003">
    <property type="protein sequence ID" value="KAI9562103.1"/>
    <property type="molecule type" value="Genomic_DNA"/>
</dbReference>
<evidence type="ECO:0000256" key="6">
    <source>
        <dbReference type="ARBA" id="ARBA00023242"/>
    </source>
</evidence>
<evidence type="ECO:0000256" key="5">
    <source>
        <dbReference type="ARBA" id="ARBA00023163"/>
    </source>
</evidence>
<protein>
    <recommendedName>
        <fullName evidence="8">Transcription factor AP-2 C-terminal domain-containing protein</fullName>
    </recommendedName>
</protein>
<keyword evidence="4" id="KW-0238">DNA-binding</keyword>
<evidence type="ECO:0000259" key="8">
    <source>
        <dbReference type="Pfam" id="PF03299"/>
    </source>
</evidence>
<name>A0AAD5LH01_9CRUS</name>
<keyword evidence="6" id="KW-0539">Nucleus</keyword>
<keyword evidence="10" id="KW-1185">Reference proteome</keyword>
<keyword evidence="5" id="KW-0804">Transcription</keyword>